<dbReference type="InterPro" id="IPR036265">
    <property type="entry name" value="HIT-like_sf"/>
</dbReference>
<dbReference type="GO" id="GO:1990165">
    <property type="term" value="F:single-strand break-containing DNA binding"/>
    <property type="evidence" value="ECO:0007669"/>
    <property type="project" value="TreeGrafter"/>
</dbReference>
<dbReference type="GO" id="GO:0005634">
    <property type="term" value="C:nucleus"/>
    <property type="evidence" value="ECO:0007669"/>
    <property type="project" value="TreeGrafter"/>
</dbReference>
<feature type="non-terminal residue" evidence="2">
    <location>
        <position position="1"/>
    </location>
</feature>
<proteinExistence type="predicted"/>
<gene>
    <name evidence="2" type="primary">aptx</name>
    <name evidence="2" type="ORF">AVEN_241887_1</name>
</gene>
<dbReference type="Pfam" id="PF11969">
    <property type="entry name" value="DcpS_C"/>
    <property type="match status" value="1"/>
</dbReference>
<evidence type="ECO:0000259" key="1">
    <source>
        <dbReference type="Pfam" id="PF16278"/>
    </source>
</evidence>
<dbReference type="AlphaFoldDB" id="A0A4Y2WJW3"/>
<reference evidence="2 3" key="1">
    <citation type="journal article" date="2019" name="Sci. Rep.">
        <title>Orb-weaving spider Araneus ventricosus genome elucidates the spidroin gene catalogue.</title>
        <authorList>
            <person name="Kono N."/>
            <person name="Nakamura H."/>
            <person name="Ohtoshi R."/>
            <person name="Moran D.A.P."/>
            <person name="Shinohara A."/>
            <person name="Yoshida Y."/>
            <person name="Fujiwara M."/>
            <person name="Mori M."/>
            <person name="Tomita M."/>
            <person name="Arakawa K."/>
        </authorList>
    </citation>
    <scope>NUCLEOTIDE SEQUENCE [LARGE SCALE GENOMIC DNA]</scope>
</reference>
<sequence length="107" mass="12477">SNCKYKFQIGYHAVPSMSHLHLHVISQDFDSPCLKTKTHWNSFTTEYFISSKKIIEQLESTGQIKFMESHLSQELLKQSLRCHICKKELPTMPKLKEHIKACVKKSL</sequence>
<feature type="domain" description="Aprataxin C2HE/C2H2/C2HC zinc finger" evidence="1">
    <location>
        <begin position="44"/>
        <end position="104"/>
    </location>
</feature>
<dbReference type="OrthoDB" id="3512845at2759"/>
<organism evidence="2 3">
    <name type="scientific">Araneus ventricosus</name>
    <name type="common">Orbweaver spider</name>
    <name type="synonym">Epeira ventricosa</name>
    <dbReference type="NCBI Taxonomy" id="182803"/>
    <lineage>
        <taxon>Eukaryota</taxon>
        <taxon>Metazoa</taxon>
        <taxon>Ecdysozoa</taxon>
        <taxon>Arthropoda</taxon>
        <taxon>Chelicerata</taxon>
        <taxon>Arachnida</taxon>
        <taxon>Araneae</taxon>
        <taxon>Araneomorphae</taxon>
        <taxon>Entelegynae</taxon>
        <taxon>Araneoidea</taxon>
        <taxon>Araneidae</taxon>
        <taxon>Araneus</taxon>
    </lineage>
</organism>
<dbReference type="GO" id="GO:0033699">
    <property type="term" value="F:DNA 5'-adenosine monophosphate hydrolase activity"/>
    <property type="evidence" value="ECO:0007669"/>
    <property type="project" value="TreeGrafter"/>
</dbReference>
<dbReference type="Pfam" id="PF16278">
    <property type="entry name" value="zf-C2HE"/>
    <property type="match status" value="1"/>
</dbReference>
<dbReference type="GO" id="GO:0003697">
    <property type="term" value="F:single-stranded DNA binding"/>
    <property type="evidence" value="ECO:0007669"/>
    <property type="project" value="TreeGrafter"/>
</dbReference>
<protein>
    <submittedName>
        <fullName evidence="2">Aprataxin</fullName>
    </submittedName>
</protein>
<dbReference type="InterPro" id="IPR032566">
    <property type="entry name" value="Znf-C2HE"/>
</dbReference>
<dbReference type="InterPro" id="IPR019808">
    <property type="entry name" value="Histidine_triad_CS"/>
</dbReference>
<dbReference type="PANTHER" id="PTHR12486">
    <property type="entry name" value="APRATAXIN-RELATED"/>
    <property type="match status" value="1"/>
</dbReference>
<comment type="caution">
    <text evidence="2">The sequence shown here is derived from an EMBL/GenBank/DDBJ whole genome shotgun (WGS) entry which is preliminary data.</text>
</comment>
<dbReference type="PANTHER" id="PTHR12486:SF4">
    <property type="entry name" value="APRATAXIN"/>
    <property type="match status" value="1"/>
</dbReference>
<name>A0A4Y2WJW3_ARAVE</name>
<dbReference type="Gene3D" id="3.30.428.10">
    <property type="entry name" value="HIT-like"/>
    <property type="match status" value="1"/>
</dbReference>
<dbReference type="GO" id="GO:0003725">
    <property type="term" value="F:double-stranded RNA binding"/>
    <property type="evidence" value="ECO:0007669"/>
    <property type="project" value="TreeGrafter"/>
</dbReference>
<dbReference type="GO" id="GO:0000012">
    <property type="term" value="P:single strand break repair"/>
    <property type="evidence" value="ECO:0007669"/>
    <property type="project" value="TreeGrafter"/>
</dbReference>
<dbReference type="SUPFAM" id="SSF54197">
    <property type="entry name" value="HIT-like"/>
    <property type="match status" value="1"/>
</dbReference>
<accession>A0A4Y2WJW3</accession>
<keyword evidence="3" id="KW-1185">Reference proteome</keyword>
<dbReference type="GO" id="GO:0030983">
    <property type="term" value="F:mismatched DNA binding"/>
    <property type="evidence" value="ECO:0007669"/>
    <property type="project" value="TreeGrafter"/>
</dbReference>
<dbReference type="Proteomes" id="UP000499080">
    <property type="component" value="Unassembled WGS sequence"/>
</dbReference>
<dbReference type="EMBL" id="BGPR01061214">
    <property type="protein sequence ID" value="GBO36936.1"/>
    <property type="molecule type" value="Genomic_DNA"/>
</dbReference>
<evidence type="ECO:0000313" key="3">
    <source>
        <dbReference type="Proteomes" id="UP000499080"/>
    </source>
</evidence>
<evidence type="ECO:0000313" key="2">
    <source>
        <dbReference type="EMBL" id="GBO36936.1"/>
    </source>
</evidence>
<dbReference type="PROSITE" id="PS00892">
    <property type="entry name" value="HIT_1"/>
    <property type="match status" value="1"/>
</dbReference>